<dbReference type="Gene3D" id="3.40.1280.10">
    <property type="match status" value="1"/>
</dbReference>
<keyword evidence="2 4" id="KW-0808">Transferase</keyword>
<sequence length="175" mass="19379">MEIVLILHNIRSTYNVGSILRTADGFSVDQIIYSGFTPAPIPHSTLLPHLAEKITNQIHKTALGAEKTLLSSYSQDIIDSIHTLKAQGYQIVGLENNLKDTLLHQITEHSLPNLLGSKVALILGEEVEGISSELHRFIDLFLEIPMSGQKESFNVSIATAILLFYLRYGINLNQS</sequence>
<dbReference type="InterPro" id="IPR029028">
    <property type="entry name" value="Alpha/beta_knot_MTases"/>
</dbReference>
<dbReference type="PANTHER" id="PTHR46429">
    <property type="entry name" value="23S RRNA (GUANOSINE-2'-O-)-METHYLTRANSFERASE RLMB"/>
    <property type="match status" value="1"/>
</dbReference>
<proteinExistence type="predicted"/>
<evidence type="ECO:0000256" key="2">
    <source>
        <dbReference type="ARBA" id="ARBA00022679"/>
    </source>
</evidence>
<dbReference type="GO" id="GO:0032259">
    <property type="term" value="P:methylation"/>
    <property type="evidence" value="ECO:0007669"/>
    <property type="project" value="UniProtKB-KW"/>
</dbReference>
<dbReference type="EMBL" id="PRLL01000026">
    <property type="protein sequence ID" value="RYC73142.1"/>
    <property type="molecule type" value="Genomic_DNA"/>
</dbReference>
<gene>
    <name evidence="4" type="ORF">G3KMM_00535</name>
</gene>
<reference evidence="4 5" key="2">
    <citation type="journal article" date="2020" name="Cell Rep.">
        <title>Acquisition and Adaptation of Ultra-small Parasitic Reduced Genome Bacteria to Mammalian Hosts.</title>
        <authorList>
            <person name="McLean J.S."/>
            <person name="Bor B."/>
            <person name="Kerns K.A."/>
            <person name="Liu Q."/>
            <person name="To T.T."/>
            <person name="Solden L."/>
            <person name="Hendrickson E.L."/>
            <person name="Wrighton K."/>
            <person name="Shi W."/>
            <person name="He X."/>
        </authorList>
    </citation>
    <scope>NUCLEOTIDE SEQUENCE [LARGE SCALE GENOMIC DNA]</scope>
    <source>
        <strain evidence="4 5">TM7_KMM_G3_1_HOT_351</strain>
    </source>
</reference>
<evidence type="ECO:0000313" key="5">
    <source>
        <dbReference type="Proteomes" id="UP001191004"/>
    </source>
</evidence>
<dbReference type="SUPFAM" id="SSF75217">
    <property type="entry name" value="alpha/beta knot"/>
    <property type="match status" value="1"/>
</dbReference>
<comment type="caution">
    <text evidence="4">The sequence shown here is derived from an EMBL/GenBank/DDBJ whole genome shotgun (WGS) entry which is preliminary data.</text>
</comment>
<dbReference type="GO" id="GO:0008168">
    <property type="term" value="F:methyltransferase activity"/>
    <property type="evidence" value="ECO:0007669"/>
    <property type="project" value="UniProtKB-KW"/>
</dbReference>
<dbReference type="PANTHER" id="PTHR46429:SF1">
    <property type="entry name" value="23S RRNA (GUANOSINE-2'-O-)-METHYLTRANSFERASE RLMB"/>
    <property type="match status" value="1"/>
</dbReference>
<name>A0ABY0FLT4_9BACT</name>
<dbReference type="RefSeq" id="WP_129605260.1">
    <property type="nucleotide sequence ID" value="NZ_PRLL01000026.1"/>
</dbReference>
<dbReference type="InterPro" id="IPR029026">
    <property type="entry name" value="tRNA_m1G_MTases_N"/>
</dbReference>
<accession>A0ABY0FLT4</accession>
<dbReference type="EC" id="2.1.1.-" evidence="4"/>
<dbReference type="Pfam" id="PF00588">
    <property type="entry name" value="SpoU_methylase"/>
    <property type="match status" value="1"/>
</dbReference>
<dbReference type="InterPro" id="IPR004441">
    <property type="entry name" value="rRNA_MeTrfase_TrmH"/>
</dbReference>
<keyword evidence="1 4" id="KW-0489">Methyltransferase</keyword>
<reference evidence="4 5" key="1">
    <citation type="journal article" date="2018" name="bioRxiv">
        <title>Evidence of independent acquisition and adaption of ultra-small bacteria to human hosts across the highly diverse yet reduced genomes of the phylum Saccharibacteria.</title>
        <authorList>
            <person name="McLean J.S."/>
            <person name="Bor B."/>
            <person name="To T.T."/>
            <person name="Liu Q."/>
            <person name="Kearns K.A."/>
            <person name="Solden L.M."/>
            <person name="Wrighton K.C."/>
            <person name="He X."/>
            <person name="Shi W."/>
        </authorList>
    </citation>
    <scope>NUCLEOTIDE SEQUENCE [LARGE SCALE GENOMIC DNA]</scope>
    <source>
        <strain evidence="4 5">TM7_KMM_G3_1_HOT_351</strain>
    </source>
</reference>
<dbReference type="InterPro" id="IPR001537">
    <property type="entry name" value="SpoU_MeTrfase"/>
</dbReference>
<dbReference type="Proteomes" id="UP001191004">
    <property type="component" value="Unassembled WGS sequence"/>
</dbReference>
<evidence type="ECO:0000256" key="1">
    <source>
        <dbReference type="ARBA" id="ARBA00022603"/>
    </source>
</evidence>
<feature type="domain" description="tRNA/rRNA methyltransferase SpoU type" evidence="3">
    <location>
        <begin position="3"/>
        <end position="164"/>
    </location>
</feature>
<evidence type="ECO:0000313" key="4">
    <source>
        <dbReference type="EMBL" id="RYC73142.1"/>
    </source>
</evidence>
<protein>
    <submittedName>
        <fullName evidence="4">TrmH family tRNA/rRNA methyltransferase</fullName>
        <ecNumber evidence="4">2.1.1.-</ecNumber>
    </submittedName>
</protein>
<evidence type="ECO:0000259" key="3">
    <source>
        <dbReference type="Pfam" id="PF00588"/>
    </source>
</evidence>
<organism evidence="4 5">
    <name type="scientific">Candidatus Nanosyncoccus nanoralicus</name>
    <dbReference type="NCBI Taxonomy" id="2171996"/>
    <lineage>
        <taxon>Bacteria</taxon>
        <taxon>Candidatus Saccharimonadota</taxon>
        <taxon>Candidatus Nanosyncoccalia</taxon>
        <taxon>Candidatus Nanosyncoccales</taxon>
        <taxon>Candidatus Nanosyncoccaceae</taxon>
        <taxon>Candidatus Nanosyncoccus</taxon>
    </lineage>
</organism>
<keyword evidence="5" id="KW-1185">Reference proteome</keyword>